<reference evidence="1 2" key="1">
    <citation type="submission" date="2016-07" db="EMBL/GenBank/DDBJ databases">
        <title>Complete genome sequence of Bradyrhizobium icense LMTR 13T, a potential inoculant strain isolated from lima bean (Phaseolus lunatus) in Peru.</title>
        <authorList>
            <person name="Ormeno-Orrillo E."/>
            <person name="Duran D."/>
            <person name="Rogel M.A."/>
            <person name="Rey L."/>
            <person name="Imperial J."/>
            <person name="Ruiz-Argueso T."/>
            <person name="Martinez-Romero E."/>
        </authorList>
    </citation>
    <scope>NUCLEOTIDE SEQUENCE [LARGE SCALE GENOMIC DNA]</scope>
    <source>
        <strain evidence="1 2">LMTR 13</strain>
    </source>
</reference>
<keyword evidence="2" id="KW-1185">Reference proteome</keyword>
<dbReference type="AlphaFoldDB" id="A0A1B1UK57"/>
<dbReference type="EMBL" id="CP016428">
    <property type="protein sequence ID" value="ANW03189.1"/>
    <property type="molecule type" value="Genomic_DNA"/>
</dbReference>
<dbReference type="OrthoDB" id="9791494at2"/>
<protein>
    <submittedName>
        <fullName evidence="1">Uncharacterized protein</fullName>
    </submittedName>
</protein>
<dbReference type="RefSeq" id="WP_065730374.1">
    <property type="nucleotide sequence ID" value="NZ_CP016428.1"/>
</dbReference>
<dbReference type="KEGG" id="bic:LMTR13_26690"/>
<name>A0A1B1UK57_9BRAD</name>
<organism evidence="1 2">
    <name type="scientific">Bradyrhizobium icense</name>
    <dbReference type="NCBI Taxonomy" id="1274631"/>
    <lineage>
        <taxon>Bacteria</taxon>
        <taxon>Pseudomonadati</taxon>
        <taxon>Pseudomonadota</taxon>
        <taxon>Alphaproteobacteria</taxon>
        <taxon>Hyphomicrobiales</taxon>
        <taxon>Nitrobacteraceae</taxon>
        <taxon>Bradyrhizobium</taxon>
    </lineage>
</organism>
<sequence length="111" mass="12442">MLIAEKQEQLGKKPGSFEELFELAVGFLSKPYELWVSGNLALQKLVLRLTFAEHLAYCPKEGFRAPKTTMPFKLLDAFRGGKNKMAPRFERVTSTFGGPQSANRRSCNGCN</sequence>
<dbReference type="Proteomes" id="UP000092839">
    <property type="component" value="Chromosome"/>
</dbReference>
<accession>A0A1B1UK57</accession>
<evidence type="ECO:0000313" key="1">
    <source>
        <dbReference type="EMBL" id="ANW03189.1"/>
    </source>
</evidence>
<proteinExistence type="predicted"/>
<gene>
    <name evidence="1" type="ORF">LMTR13_26690</name>
</gene>
<evidence type="ECO:0000313" key="2">
    <source>
        <dbReference type="Proteomes" id="UP000092839"/>
    </source>
</evidence>